<dbReference type="InterPro" id="IPR013717">
    <property type="entry name" value="PIG-P"/>
</dbReference>
<feature type="transmembrane region" description="Helical" evidence="8">
    <location>
        <begin position="1687"/>
        <end position="1710"/>
    </location>
</feature>
<evidence type="ECO:0000256" key="2">
    <source>
        <dbReference type="ARBA" id="ARBA00009422"/>
    </source>
</evidence>
<evidence type="ECO:0000256" key="1">
    <source>
        <dbReference type="ARBA" id="ARBA00004141"/>
    </source>
</evidence>
<feature type="transmembrane region" description="Helical" evidence="8">
    <location>
        <begin position="1648"/>
        <end position="1667"/>
    </location>
</feature>
<dbReference type="PROSITE" id="PS00432">
    <property type="entry name" value="ACTINS_2"/>
    <property type="match status" value="1"/>
</dbReference>
<feature type="compositionally biased region" description="Pro residues" evidence="7">
    <location>
        <begin position="1590"/>
        <end position="1601"/>
    </location>
</feature>
<sequence length="2271" mass="249608">MSSSRSRGDDDAANAMADDATVQARPDDASSSASDEETVKGDRDEDRLADFTEDDQTAGESLEPRSGPSSVAHRYRELLAAEHETASTSEAEHSSAGVAGPELATSPKGSMLSIPDDTPSVQGSAVSSHGSSLPPSLAIRPGFSSPTPSFRPFDQRFQSRISSPYLSSPRPSSPAFVPGHSRNVSLVSQLLLDHADTETSTPPWEVVRWTKLRKLNGQVFSEAGKRSFGTPTCLAVSANIVLGTSKGIILVFDYNQNIKMILGPGTKAVESGAITAIAISADHTTIAGGHENGNIFTWDTTRPAKPFLSIPHLDPAQMTHRTLDGHVPHVKVTHLGFLGTRHTALVSADDRGMAFSHLATRGTGPLGRTVKTTRILGRYPDSKPPPGKTLKPSTVLAFASLPLGNVEMATDTMGLTAMLTPYLLVIVSTTPIAQTQHKSARPKEVAAHSALTGCLAWFPGVKLKVPDPVTGSNISKVKLVYCWSNVLTVLDVDELPTDDKDKPPSLKFRARSRWKCEEPIVAVQWLSRSVLTVLTISQRLIVLEDRSMRMTEAFDLMHKHIYHTDLFSKQLRDLVEHLDEEDPSMHGVVADAFYMSFKTYKGRLFILSFNDVSIGALSNWADRLIALMDNGDYVGAIKLATSYYTGDANKLTVGLPEDAASRHAMVRDKLMEIMSASLQYAFGQRQKNPESVDDEHLQELAETCFVACLAVGDVDFLFDDVYEWYEDAGVQGIFLETLEPYILDASITAVPPVVVKALTTHFAGKGWESRLEEMICHMNTATLDLDQVTSLCKQHGLYDALLYVWNQALNDFITPFFDLLALLVPLMQDGQHVGDAEAEMRAVNALKIFPYLSYILTGRVYPTGKPLAEEVAQKAKAELYWVLFSGKSIKWPKGSNRRLLTRPNQSQEPSFPYLRLILHFDAASFLSALNEAFEDSFLNDSPEKSGSGSSGRDLPEEQVFGMTVDRQYIASILMEIMNPSDFAAHDTIYLDMFIARNLPKYPQYLLFPGSTLTKVLVGLCKFPGQDLAEDAQLSAEYLLSVYQPPDVADLIPLFREAGFFRILKRIYRADKQYGKLIQTYFEDPEDQEDVFNCIDVYLRPQAGLTWRQVQDIHQAIQRCAAQLVDLNPAMAATTVAKHAPELHQHVLDAVASHPELQFAYLRAILEPTENHRTRAAVSGPSTDTALLVEEYLRLMCRFDPDHVSDYVGLVQSSNLRLEQLLPTMEETGVIDAAVILMAREGQVQEAMGRLVKHLETLEAALQGLLAGSREDAEERNIQESAEELMQALRKFVLVGIWLCQGQTKTVRASSSGRRGQKAPLDAALSTDEKLWLDLIDAAVQITKRLSSTLQALSSGPVPETNGDAHQHPLNAEKLLTLLRSLVQTTFTALLTSTSTSTSGLSPSTKTAAAATKTPIPTSTDPNTGVGTTIGIGTNLSFLRILRSFLARAAAASPTVADLRGVLSSIFSAYAYEEAMLRLSNRLLERSLFVGVAEAVELRQQEVEDDTRRLPGSSLRLDNAATGADELDQDQINHTNTSDENHNDQSHSPRSTSGNDDGFNDSDEEDEDDSEDDDSPPPPPFSQHAFAPPFYGRPPTPLPPSPSLTSLLRPSRPTTPDASDDDATGGGTATGHPGDPVPRARPKVPTYEYYGFVLYLFSSLSFLIYLLWSYLPSPFLHALGIYYYPNRWWSLAIPSFLVMLLVYIYVALAGYNLEILTLPLESVETVVDEAAKVAVVDRRGRIVREDKEKLRRKGAGGGGSTSGRRRRGTVTSSAPKGRERDGYGDRDGEDEADGTPLQRRRGLEWKEVWNEDEVSALVLDPGYCNTRAGFAGEEMPKQVIPSFYGHVDGRDLFGDEVILPRAGFEIRNYMNRDSVVEDWDAAARLWEHVLVGRLQPPRPGTSRPISSKKEAPPADGDGDVEMGDAAATGNGEANENAADALEKPLAENPLLVSEAPWNTPKAREKAIEMCMENWGCPAFWLSKTPVLAAFAAGKATALVIDVGGANTSVAAVHDGMILKRSIQRAPTAGVWLSGQIRSMWKSSEPKVDVVPWFMIENKKPVEAGAPPDVRLRKFDFPIADSYRAFEEERVLTEFKESVVEVWRGPGRYMAPGNEDYVKTQPGRVFEMPDGFNQMWREQRFRVAEGMWDETAAYPPPTEDQPAVTKAQTIPALIRASLEGVDVDLRPNLLGNIVVTGSTSLLTGFNDRLNQELNAMYPGVKIRIHAAGLTSERRFGAWIGGSILASLGTFHQMWISRKEYEENGPGIVEKRCK</sequence>
<evidence type="ECO:0000256" key="3">
    <source>
        <dbReference type="ARBA" id="ARBA00022692"/>
    </source>
</evidence>
<dbReference type="SMART" id="SM00268">
    <property type="entry name" value="ACTIN"/>
    <property type="match status" value="1"/>
</dbReference>
<dbReference type="PANTHER" id="PTHR12616:SF8">
    <property type="entry name" value="VACUOLAR PROTEIN SORTING-ASSOCIATED PROTEIN 8 HOMOLOG"/>
    <property type="match status" value="1"/>
</dbReference>
<evidence type="ECO:0000256" key="4">
    <source>
        <dbReference type="ARBA" id="ARBA00022989"/>
    </source>
</evidence>
<feature type="compositionally biased region" description="Low complexity" evidence="7">
    <location>
        <begin position="1602"/>
        <end position="1616"/>
    </location>
</feature>
<feature type="region of interest" description="Disordered" evidence="7">
    <location>
        <begin position="1895"/>
        <end position="1932"/>
    </location>
</feature>
<dbReference type="PANTHER" id="PTHR12616">
    <property type="entry name" value="VACUOLAR PROTEIN SORTING VPS41"/>
    <property type="match status" value="1"/>
</dbReference>
<dbReference type="SUPFAM" id="SSF50978">
    <property type="entry name" value="WD40 repeat-like"/>
    <property type="match status" value="1"/>
</dbReference>
<name>A0ABR3VQQ8_HUMIN</name>
<evidence type="ECO:0000313" key="12">
    <source>
        <dbReference type="EMBL" id="KAL1843498.1"/>
    </source>
</evidence>
<dbReference type="InterPro" id="IPR004000">
    <property type="entry name" value="Actin"/>
</dbReference>
<feature type="domain" description="VPS8-like TPR-like repeats" evidence="11">
    <location>
        <begin position="1278"/>
        <end position="1498"/>
    </location>
</feature>
<comment type="subcellular location">
    <subcellularLocation>
        <location evidence="1">Membrane</location>
        <topology evidence="1">Multi-pass membrane protein</topology>
    </subcellularLocation>
</comment>
<dbReference type="Gene3D" id="3.90.640.10">
    <property type="entry name" value="Actin, Chain A, domain 4"/>
    <property type="match status" value="1"/>
</dbReference>
<evidence type="ECO:0000256" key="7">
    <source>
        <dbReference type="SAM" id="MobiDB-lite"/>
    </source>
</evidence>
<organism evidence="12 13">
    <name type="scientific">Humicola insolens</name>
    <name type="common">Soft-rot fungus</name>
    <dbReference type="NCBI Taxonomy" id="85995"/>
    <lineage>
        <taxon>Eukaryota</taxon>
        <taxon>Fungi</taxon>
        <taxon>Dikarya</taxon>
        <taxon>Ascomycota</taxon>
        <taxon>Pezizomycotina</taxon>
        <taxon>Sordariomycetes</taxon>
        <taxon>Sordariomycetidae</taxon>
        <taxon>Sordariales</taxon>
        <taxon>Chaetomiaceae</taxon>
        <taxon>Mycothermus</taxon>
    </lineage>
</organism>
<dbReference type="Pfam" id="PF25066">
    <property type="entry name" value="TPR_VPS8_2"/>
    <property type="match status" value="1"/>
</dbReference>
<feature type="region of interest" description="Disordered" evidence="7">
    <location>
        <begin position="1500"/>
        <end position="1639"/>
    </location>
</feature>
<feature type="compositionally biased region" description="Basic and acidic residues" evidence="7">
    <location>
        <begin position="1775"/>
        <end position="1785"/>
    </location>
</feature>
<dbReference type="EMBL" id="JAZGSY010000015">
    <property type="protein sequence ID" value="KAL1843498.1"/>
    <property type="molecule type" value="Genomic_DNA"/>
</dbReference>
<keyword evidence="4 8" id="KW-1133">Transmembrane helix</keyword>
<keyword evidence="13" id="KW-1185">Reference proteome</keyword>
<comment type="similarity">
    <text evidence="6">Belongs to the actin family.</text>
</comment>
<dbReference type="InterPro" id="IPR004001">
    <property type="entry name" value="Actin_CS"/>
</dbReference>
<evidence type="ECO:0000256" key="6">
    <source>
        <dbReference type="RuleBase" id="RU000487"/>
    </source>
</evidence>
<feature type="compositionally biased region" description="Basic and acidic residues" evidence="7">
    <location>
        <begin position="37"/>
        <end position="50"/>
    </location>
</feature>
<dbReference type="InterPro" id="IPR045111">
    <property type="entry name" value="Vps41/Vps8"/>
</dbReference>
<dbReference type="InterPro" id="IPR015943">
    <property type="entry name" value="WD40/YVTN_repeat-like_dom_sf"/>
</dbReference>
<dbReference type="InterPro" id="IPR036322">
    <property type="entry name" value="WD40_repeat_dom_sf"/>
</dbReference>
<dbReference type="Proteomes" id="UP001583172">
    <property type="component" value="Unassembled WGS sequence"/>
</dbReference>
<evidence type="ECO:0000259" key="11">
    <source>
        <dbReference type="Pfam" id="PF25066"/>
    </source>
</evidence>
<dbReference type="Gene3D" id="2.130.10.10">
    <property type="entry name" value="YVTN repeat-like/Quinoprotein amine dehydrogenase"/>
    <property type="match status" value="1"/>
</dbReference>
<feature type="region of interest" description="Disordered" evidence="7">
    <location>
        <begin position="1393"/>
        <end position="1421"/>
    </location>
</feature>
<dbReference type="InterPro" id="IPR059070">
    <property type="entry name" value="TPR_VPS8_2"/>
</dbReference>
<evidence type="ECO:0008006" key="14">
    <source>
        <dbReference type="Google" id="ProtNLM"/>
    </source>
</evidence>
<feature type="region of interest" description="Disordered" evidence="7">
    <location>
        <begin position="1"/>
        <end position="154"/>
    </location>
</feature>
<dbReference type="Pfam" id="PF23410">
    <property type="entry name" value="Beta-prop_VPS8"/>
    <property type="match status" value="1"/>
</dbReference>
<dbReference type="Pfam" id="PF08510">
    <property type="entry name" value="PIG-P"/>
    <property type="match status" value="1"/>
</dbReference>
<keyword evidence="3 8" id="KW-0812">Transmembrane</keyword>
<dbReference type="Pfam" id="PF00022">
    <property type="entry name" value="Actin"/>
    <property type="match status" value="1"/>
</dbReference>
<feature type="compositionally biased region" description="Basic and acidic residues" evidence="7">
    <location>
        <begin position="1"/>
        <end position="10"/>
    </location>
</feature>
<dbReference type="InterPro" id="IPR025941">
    <property type="entry name" value="Vps8_central_dom"/>
</dbReference>
<dbReference type="InterPro" id="IPR043129">
    <property type="entry name" value="ATPase_NBD"/>
</dbReference>
<feature type="domain" description="PIG-P" evidence="9">
    <location>
        <begin position="1645"/>
        <end position="1740"/>
    </location>
</feature>
<feature type="region of interest" description="Disordered" evidence="7">
    <location>
        <begin position="1748"/>
        <end position="1796"/>
    </location>
</feature>
<reference evidence="12 13" key="1">
    <citation type="journal article" date="2024" name="Commun. Biol.">
        <title>Comparative genomic analysis of thermophilic fungi reveals convergent evolutionary adaptations and gene losses.</title>
        <authorList>
            <person name="Steindorff A.S."/>
            <person name="Aguilar-Pontes M.V."/>
            <person name="Robinson A.J."/>
            <person name="Andreopoulos B."/>
            <person name="LaButti K."/>
            <person name="Kuo A."/>
            <person name="Mondo S."/>
            <person name="Riley R."/>
            <person name="Otillar R."/>
            <person name="Haridas S."/>
            <person name="Lipzen A."/>
            <person name="Grimwood J."/>
            <person name="Schmutz J."/>
            <person name="Clum A."/>
            <person name="Reid I.D."/>
            <person name="Moisan M.C."/>
            <person name="Butler G."/>
            <person name="Nguyen T.T.M."/>
            <person name="Dewar K."/>
            <person name="Conant G."/>
            <person name="Drula E."/>
            <person name="Henrissat B."/>
            <person name="Hansel C."/>
            <person name="Singer S."/>
            <person name="Hutchinson M.I."/>
            <person name="de Vries R.P."/>
            <person name="Natvig D.O."/>
            <person name="Powell A.J."/>
            <person name="Tsang A."/>
            <person name="Grigoriev I.V."/>
        </authorList>
    </citation>
    <scope>NUCLEOTIDE SEQUENCE [LARGE SCALE GENOMIC DNA]</scope>
    <source>
        <strain evidence="12 13">CBS 620.91</strain>
    </source>
</reference>
<proteinExistence type="inferred from homology"/>
<evidence type="ECO:0000256" key="8">
    <source>
        <dbReference type="SAM" id="Phobius"/>
    </source>
</evidence>
<evidence type="ECO:0000259" key="10">
    <source>
        <dbReference type="Pfam" id="PF12816"/>
    </source>
</evidence>
<feature type="compositionally biased region" description="Polar residues" evidence="7">
    <location>
        <begin position="119"/>
        <end position="134"/>
    </location>
</feature>
<feature type="compositionally biased region" description="Basic and acidic residues" evidence="7">
    <location>
        <begin position="1536"/>
        <end position="1546"/>
    </location>
</feature>
<feature type="compositionally biased region" description="Low complexity" evidence="7">
    <location>
        <begin position="1922"/>
        <end position="1932"/>
    </location>
</feature>
<evidence type="ECO:0000259" key="9">
    <source>
        <dbReference type="Pfam" id="PF08510"/>
    </source>
</evidence>
<dbReference type="Gene3D" id="3.30.420.40">
    <property type="match status" value="3"/>
</dbReference>
<dbReference type="SUPFAM" id="SSF53067">
    <property type="entry name" value="Actin-like ATPase domain"/>
    <property type="match status" value="2"/>
</dbReference>
<protein>
    <recommendedName>
        <fullName evidence="14">Vacuolar protein sorting-associated protein 8 central domain-containing protein</fullName>
    </recommendedName>
</protein>
<evidence type="ECO:0000313" key="13">
    <source>
        <dbReference type="Proteomes" id="UP001583172"/>
    </source>
</evidence>
<comment type="caution">
    <text evidence="12">The sequence shown here is derived from an EMBL/GenBank/DDBJ whole genome shotgun (WGS) entry which is preliminary data.</text>
</comment>
<feature type="compositionally biased region" description="Basic and acidic residues" evidence="7">
    <location>
        <begin position="74"/>
        <end position="93"/>
    </location>
</feature>
<evidence type="ECO:0000256" key="5">
    <source>
        <dbReference type="ARBA" id="ARBA00023136"/>
    </source>
</evidence>
<dbReference type="CDD" id="cd13395">
    <property type="entry name" value="ASKHA_NBD_Arp4_ACTL6-like"/>
    <property type="match status" value="1"/>
</dbReference>
<accession>A0ABR3VQQ8</accession>
<gene>
    <name evidence="12" type="ORF">VTJ49DRAFT_1369</name>
</gene>
<feature type="compositionally biased region" description="Acidic residues" evidence="7">
    <location>
        <begin position="1557"/>
        <end position="1574"/>
    </location>
</feature>
<keyword evidence="5 8" id="KW-0472">Membrane</keyword>
<feature type="domain" description="Vacuolar protein sorting-associated protein 8 central" evidence="10">
    <location>
        <begin position="733"/>
        <end position="933"/>
    </location>
</feature>
<dbReference type="Pfam" id="PF12816">
    <property type="entry name" value="TPR_Vps8"/>
    <property type="match status" value="1"/>
</dbReference>
<comment type="similarity">
    <text evidence="2">Belongs to the VPS8 family.</text>
</comment>